<keyword evidence="1" id="KW-0732">Signal</keyword>
<gene>
    <name evidence="2" type="ORF">C8N47_10870</name>
</gene>
<organism evidence="2 3">
    <name type="scientific">Mangrovibacterium marinum</name>
    <dbReference type="NCBI Taxonomy" id="1639118"/>
    <lineage>
        <taxon>Bacteria</taxon>
        <taxon>Pseudomonadati</taxon>
        <taxon>Bacteroidota</taxon>
        <taxon>Bacteroidia</taxon>
        <taxon>Marinilabiliales</taxon>
        <taxon>Prolixibacteraceae</taxon>
        <taxon>Mangrovibacterium</taxon>
    </lineage>
</organism>
<evidence type="ECO:0000313" key="2">
    <source>
        <dbReference type="EMBL" id="PTN08513.1"/>
    </source>
</evidence>
<name>A0A2T5C1L4_9BACT</name>
<accession>A0A2T5C1L4</accession>
<keyword evidence="3" id="KW-1185">Reference proteome</keyword>
<feature type="chain" id="PRO_5015500134" evidence="1">
    <location>
        <begin position="23"/>
        <end position="270"/>
    </location>
</feature>
<protein>
    <submittedName>
        <fullName evidence="2">Antitoxin component YwqK of YwqJK toxin-antitoxin module</fullName>
    </submittedName>
</protein>
<dbReference type="PANTHER" id="PTHR33706:SF1">
    <property type="entry name" value="TPR REPEAT PROTEIN"/>
    <property type="match status" value="1"/>
</dbReference>
<proteinExistence type="predicted"/>
<dbReference type="AlphaFoldDB" id="A0A2T5C1L4"/>
<evidence type="ECO:0000256" key="1">
    <source>
        <dbReference type="SAM" id="SignalP"/>
    </source>
</evidence>
<dbReference type="InterPro" id="IPR011652">
    <property type="entry name" value="MORN_2"/>
</dbReference>
<dbReference type="PANTHER" id="PTHR33706">
    <property type="entry name" value="MORN VARIANT REPEAT PROTEIN"/>
    <property type="match status" value="1"/>
</dbReference>
<comment type="caution">
    <text evidence="2">The sequence shown here is derived from an EMBL/GenBank/DDBJ whole genome shotgun (WGS) entry which is preliminary data.</text>
</comment>
<dbReference type="Pfam" id="PF07661">
    <property type="entry name" value="MORN_2"/>
    <property type="match status" value="4"/>
</dbReference>
<dbReference type="Proteomes" id="UP000243525">
    <property type="component" value="Unassembled WGS sequence"/>
</dbReference>
<dbReference type="EMBL" id="QAAD01000008">
    <property type="protein sequence ID" value="PTN08513.1"/>
    <property type="molecule type" value="Genomic_DNA"/>
</dbReference>
<dbReference type="SUPFAM" id="SSF82185">
    <property type="entry name" value="Histone H3 K4-specific methyltransferase SET7/9 N-terminal domain"/>
    <property type="match status" value="2"/>
</dbReference>
<sequence>MVMRTMISTGLLFLAMVLPGLAQEAGNRLDENGQKQGYWEKKQPNGKFLYQGYFQDDKPVGEWKRFHTNGVLKARINYAEDSDTAAVTLFDNYGNKLADGFYLGREKAGHWVYYDKRQKVAEENYVDGKKNGTARTYYSSGELFVETNYVDGVEEGVYRAYQKSGTVYFECQMNDGRRDGYCQIFYPNGELETAAFYRAGVREDCWTYYDENGRLQYSLEYENGQVQNPAVLDSVEQIRYRQLDENRNKIMDPEQFMQDPVQYMMQQKIR</sequence>
<reference evidence="2 3" key="1">
    <citation type="submission" date="2018-04" db="EMBL/GenBank/DDBJ databases">
        <title>Genomic Encyclopedia of Archaeal and Bacterial Type Strains, Phase II (KMG-II): from individual species to whole genera.</title>
        <authorList>
            <person name="Goeker M."/>
        </authorList>
    </citation>
    <scope>NUCLEOTIDE SEQUENCE [LARGE SCALE GENOMIC DNA]</scope>
    <source>
        <strain evidence="2 3">DSM 28823</strain>
    </source>
</reference>
<feature type="signal peptide" evidence="1">
    <location>
        <begin position="1"/>
        <end position="22"/>
    </location>
</feature>
<evidence type="ECO:0000313" key="3">
    <source>
        <dbReference type="Proteomes" id="UP000243525"/>
    </source>
</evidence>
<dbReference type="Gene3D" id="2.20.110.10">
    <property type="entry name" value="Histone H3 K4-specific methyltransferase SET7/9 N-terminal domain"/>
    <property type="match status" value="3"/>
</dbReference>